<dbReference type="GO" id="GO:0005759">
    <property type="term" value="C:mitochondrial matrix"/>
    <property type="evidence" value="ECO:0007669"/>
    <property type="project" value="UniProtKB-ARBA"/>
</dbReference>
<organism evidence="16 17">
    <name type="scientific">Torulaspora globosa</name>
    <dbReference type="NCBI Taxonomy" id="48254"/>
    <lineage>
        <taxon>Eukaryota</taxon>
        <taxon>Fungi</taxon>
        <taxon>Dikarya</taxon>
        <taxon>Ascomycota</taxon>
        <taxon>Saccharomycotina</taxon>
        <taxon>Saccharomycetes</taxon>
        <taxon>Saccharomycetales</taxon>
        <taxon>Saccharomycetaceae</taxon>
        <taxon>Torulaspora</taxon>
    </lineage>
</organism>
<dbReference type="Pfam" id="PF01743">
    <property type="entry name" value="PolyA_pol"/>
    <property type="match status" value="1"/>
</dbReference>
<evidence type="ECO:0000256" key="11">
    <source>
        <dbReference type="ARBA" id="ARBA00080500"/>
    </source>
</evidence>
<keyword evidence="3" id="KW-0547">Nucleotide-binding</keyword>
<gene>
    <name evidence="16" type="ORF">HG537_0G03030</name>
</gene>
<evidence type="ECO:0000256" key="6">
    <source>
        <dbReference type="ARBA" id="ARBA00056517"/>
    </source>
</evidence>
<dbReference type="SUPFAM" id="SSF81891">
    <property type="entry name" value="Poly A polymerase C-terminal region-like"/>
    <property type="match status" value="1"/>
</dbReference>
<dbReference type="AlphaFoldDB" id="A0A7H9HY43"/>
<evidence type="ECO:0000256" key="9">
    <source>
        <dbReference type="ARBA" id="ARBA00076038"/>
    </source>
</evidence>
<keyword evidence="2 13" id="KW-0808">Transferase</keyword>
<dbReference type="CDD" id="cd05398">
    <property type="entry name" value="NT_ClassII-CCAase"/>
    <property type="match status" value="1"/>
</dbReference>
<evidence type="ECO:0000256" key="5">
    <source>
        <dbReference type="ARBA" id="ARBA00050431"/>
    </source>
</evidence>
<accession>A0A7H9HY43</accession>
<evidence type="ECO:0000256" key="8">
    <source>
        <dbReference type="ARBA" id="ARBA00072969"/>
    </source>
</evidence>
<evidence type="ECO:0000256" key="1">
    <source>
        <dbReference type="ARBA" id="ARBA00007265"/>
    </source>
</evidence>
<comment type="similarity">
    <text evidence="1 13">Belongs to the tRNA nucleotidyltransferase/poly(A) polymerase family.</text>
</comment>
<protein>
    <recommendedName>
        <fullName evidence="8">CCA tRNA nucleotidyltransferase, mitochondrial</fullName>
        <ecNumber evidence="7">2.7.7.72</ecNumber>
    </recommendedName>
    <alternativeName>
        <fullName evidence="10">CCA-adding enzyme</fullName>
    </alternativeName>
    <alternativeName>
        <fullName evidence="9">tRNA CCA-pyrophosphorylase</fullName>
    </alternativeName>
    <alternativeName>
        <fullName evidence="11">tRNA adenylyltransferase</fullName>
    </alternativeName>
    <alternativeName>
        <fullName evidence="12">tRNA nucleotidyltransferase</fullName>
    </alternativeName>
</protein>
<dbReference type="Gene3D" id="3.30.460.10">
    <property type="entry name" value="Beta Polymerase, domain 2"/>
    <property type="match status" value="1"/>
</dbReference>
<dbReference type="PANTHER" id="PTHR13734">
    <property type="entry name" value="TRNA-NUCLEOTIDYLTRANSFERASE"/>
    <property type="match status" value="1"/>
</dbReference>
<evidence type="ECO:0000259" key="15">
    <source>
        <dbReference type="Pfam" id="PF12627"/>
    </source>
</evidence>
<evidence type="ECO:0000256" key="13">
    <source>
        <dbReference type="RuleBase" id="RU003953"/>
    </source>
</evidence>
<dbReference type="GO" id="GO:0003723">
    <property type="term" value="F:RNA binding"/>
    <property type="evidence" value="ECO:0007669"/>
    <property type="project" value="UniProtKB-KW"/>
</dbReference>
<dbReference type="SUPFAM" id="SSF81301">
    <property type="entry name" value="Nucleotidyltransferase"/>
    <property type="match status" value="1"/>
</dbReference>
<keyword evidence="4 13" id="KW-0694">RNA-binding</keyword>
<dbReference type="OrthoDB" id="445712at2759"/>
<feature type="domain" description="tRNA nucleotidyltransferase/poly(A) polymerase RNA and SrmB- binding" evidence="15">
    <location>
        <begin position="222"/>
        <end position="281"/>
    </location>
</feature>
<dbReference type="GO" id="GO:0052929">
    <property type="term" value="F:ATP:3'-cytidine-cytidine-tRNA adenylyltransferase activity"/>
    <property type="evidence" value="ECO:0007669"/>
    <property type="project" value="TreeGrafter"/>
</dbReference>
<evidence type="ECO:0000256" key="4">
    <source>
        <dbReference type="ARBA" id="ARBA00022884"/>
    </source>
</evidence>
<dbReference type="FunFam" id="3.30.460.10:FF:000019">
    <property type="entry name" value="tRNA nucleotidyltransferase cca2"/>
    <property type="match status" value="1"/>
</dbReference>
<evidence type="ECO:0000313" key="17">
    <source>
        <dbReference type="Proteomes" id="UP000510647"/>
    </source>
</evidence>
<evidence type="ECO:0000313" key="16">
    <source>
        <dbReference type="EMBL" id="QLQ82049.1"/>
    </source>
</evidence>
<dbReference type="EC" id="2.7.7.72" evidence="7"/>
<dbReference type="Pfam" id="PF12627">
    <property type="entry name" value="PolyA_pol_RNAbd"/>
    <property type="match status" value="1"/>
</dbReference>
<proteinExistence type="inferred from homology"/>
<name>A0A7H9HY43_9SACH</name>
<evidence type="ECO:0000259" key="14">
    <source>
        <dbReference type="Pfam" id="PF01743"/>
    </source>
</evidence>
<dbReference type="InterPro" id="IPR032828">
    <property type="entry name" value="PolyA_RNA-bd"/>
</dbReference>
<dbReference type="GO" id="GO:0001680">
    <property type="term" value="P:tRNA 3'-terminal CCA addition"/>
    <property type="evidence" value="ECO:0007669"/>
    <property type="project" value="TreeGrafter"/>
</dbReference>
<evidence type="ECO:0000256" key="12">
    <source>
        <dbReference type="ARBA" id="ARBA00082324"/>
    </source>
</evidence>
<evidence type="ECO:0000256" key="10">
    <source>
        <dbReference type="ARBA" id="ARBA00077436"/>
    </source>
</evidence>
<dbReference type="PANTHER" id="PTHR13734:SF5">
    <property type="entry name" value="CCA TRNA NUCLEOTIDYLTRANSFERASE, MITOCHONDRIAL"/>
    <property type="match status" value="1"/>
</dbReference>
<evidence type="ECO:0000256" key="2">
    <source>
        <dbReference type="ARBA" id="ARBA00022679"/>
    </source>
</evidence>
<evidence type="ECO:0000256" key="3">
    <source>
        <dbReference type="ARBA" id="ARBA00022741"/>
    </source>
</evidence>
<feature type="domain" description="Poly A polymerase head" evidence="14">
    <location>
        <begin position="53"/>
        <end position="195"/>
    </location>
</feature>
<evidence type="ECO:0000256" key="7">
    <source>
        <dbReference type="ARBA" id="ARBA00066885"/>
    </source>
</evidence>
<comment type="function">
    <text evidence="6">Nucleotidyltransferase that catalyzes the addition and repair of the essential 3'-terminal CCA sequence in tRNAs, which is necessary for the attachment of amino acids to the 3' terminus of tRNA molecules, using CTP and ATP as substrates. tRNA 3'-terminal CCA addition is required both for tRNA processing and repair. Also involved in tRNA surveillance by mediating tandem CCA addition to generate a CCACCA at the 3' terminus of unstable tRNAs. While stable tRNAs receive only 3'-terminal CCA, unstable tRNAs are marked with CCACCA and rapidly degraded. The structural flexibility of RNA controls the choice between CCA versus CCACCA addition: following the first CCA addition cycle, nucleotide-binding to the active site triggers a clockwise screw motion, producing torque on the RNA. This ejects stable RNAs, whereas unstable RNAs are refolded while bound to the enzyme and subjected to a second CCA catalytic cycle.</text>
</comment>
<dbReference type="InterPro" id="IPR002646">
    <property type="entry name" value="PolA_pol_head_dom"/>
</dbReference>
<sequence length="534" mass="61155">MWATRRLVMSRCVVGMGLPSIKLDKVEQSICGLLNDFTREYNERNGLKDPLTLRISGGWVRDKILGRESHDLDISINLMSGEQFAMQLSRFLTDNFNKYGIKPHSVHKIGINPAKSKHLETATTKLFGVEVDFVNLRSEEYSNHSRIPVTKFGTAREDALRRDATLNALFYNIQLNKIEDFTGTGLQDLKNGILRTPLPPRQTFLDDPLRVLRLIRFASRYNFRIEDSVLKEMQDPEINAAFSTKVSNERIGTEVEKILEGPNPLLGLALIQKTHIENVVFSWHHDIDLINFNKQHCKDLPVIDRLYDDGLLNAHLCKIVENFESFVNDLAILSSLIAKSAEWKRSFILSACLMPMEGLKIIWTTRKTINNTMPVVESILKDGLKFGKNVATQVSRVVDSLTSYEQMINRFSGNKAQLSRSDIGIFLRSLKGDWQITHFVSLFKQYPGCEKQQLIQIMEQYASFYDYVYAEQLENCHDMKPLINGKDMVNMLKMKGGPWLGKINDRAIMWQLDHPSGTSEELLDYVKSILPEYT</sequence>
<comment type="catalytic activity">
    <reaction evidence="5">
        <text>a tRNA precursor + 2 CTP + ATP = a tRNA with a 3' CCA end + 3 diphosphate</text>
        <dbReference type="Rhea" id="RHEA:14433"/>
        <dbReference type="Rhea" id="RHEA-COMP:10465"/>
        <dbReference type="Rhea" id="RHEA-COMP:10468"/>
        <dbReference type="ChEBI" id="CHEBI:30616"/>
        <dbReference type="ChEBI" id="CHEBI:33019"/>
        <dbReference type="ChEBI" id="CHEBI:37563"/>
        <dbReference type="ChEBI" id="CHEBI:74896"/>
        <dbReference type="ChEBI" id="CHEBI:83071"/>
        <dbReference type="EC" id="2.7.7.72"/>
    </reaction>
</comment>
<reference evidence="16 17" key="1">
    <citation type="submission" date="2020-06" db="EMBL/GenBank/DDBJ databases">
        <title>The yeast mating-type switching endonuclease HO is a domesticated member of an unorthodox homing genetic element family.</title>
        <authorList>
            <person name="Coughlan A.Y."/>
            <person name="Lombardi L."/>
            <person name="Braun-Galleani S."/>
            <person name="Martos A.R."/>
            <person name="Galeote V."/>
            <person name="Bigey F."/>
            <person name="Dequin S."/>
            <person name="Byrne K.P."/>
            <person name="Wolfe K.H."/>
        </authorList>
    </citation>
    <scope>NUCLEOTIDE SEQUENCE [LARGE SCALE GENOMIC DNA]</scope>
    <source>
        <strain evidence="16 17">CBS2947</strain>
    </source>
</reference>
<dbReference type="GO" id="GO:0004810">
    <property type="term" value="F:CCA tRNA nucleotidyltransferase activity"/>
    <property type="evidence" value="ECO:0007669"/>
    <property type="project" value="UniProtKB-EC"/>
</dbReference>
<dbReference type="Gene3D" id="1.10.3090.10">
    <property type="entry name" value="cca-adding enzyme, domain 2"/>
    <property type="match status" value="1"/>
</dbReference>
<dbReference type="GO" id="GO:0000166">
    <property type="term" value="F:nucleotide binding"/>
    <property type="evidence" value="ECO:0007669"/>
    <property type="project" value="UniProtKB-KW"/>
</dbReference>
<dbReference type="EMBL" id="CP059273">
    <property type="protein sequence ID" value="QLQ82049.1"/>
    <property type="molecule type" value="Genomic_DNA"/>
</dbReference>
<dbReference type="GO" id="GO:0052927">
    <property type="term" value="F:CC tRNA cytidylyltransferase activity"/>
    <property type="evidence" value="ECO:0007669"/>
    <property type="project" value="TreeGrafter"/>
</dbReference>
<keyword evidence="17" id="KW-1185">Reference proteome</keyword>
<dbReference type="InterPro" id="IPR043519">
    <property type="entry name" value="NT_sf"/>
</dbReference>
<dbReference type="Proteomes" id="UP000510647">
    <property type="component" value="Chromosome 7"/>
</dbReference>